<organism evidence="1 2">
    <name type="scientific">Sulfitobacter albidus</name>
    <dbReference type="NCBI Taxonomy" id="2829501"/>
    <lineage>
        <taxon>Bacteria</taxon>
        <taxon>Pseudomonadati</taxon>
        <taxon>Pseudomonadota</taxon>
        <taxon>Alphaproteobacteria</taxon>
        <taxon>Rhodobacterales</taxon>
        <taxon>Roseobacteraceae</taxon>
        <taxon>Sulfitobacter</taxon>
    </lineage>
</organism>
<evidence type="ECO:0000313" key="1">
    <source>
        <dbReference type="EMBL" id="QUJ77393.1"/>
    </source>
</evidence>
<reference evidence="1" key="1">
    <citation type="submission" date="2021-04" db="EMBL/GenBank/DDBJ databases">
        <title>Complete genome sequence for Sulfitobacter sp. strain JK7-1.</title>
        <authorList>
            <person name="Park S.-J."/>
        </authorList>
    </citation>
    <scope>NUCLEOTIDE SEQUENCE</scope>
    <source>
        <strain evidence="1">JK7-1</strain>
    </source>
</reference>
<protein>
    <submittedName>
        <fullName evidence="1">Uncharacterized protein</fullName>
    </submittedName>
</protein>
<dbReference type="KEGG" id="sual:KDD17_05180"/>
<evidence type="ECO:0000313" key="2">
    <source>
        <dbReference type="Proteomes" id="UP000683291"/>
    </source>
</evidence>
<dbReference type="RefSeq" id="WP_212705588.1">
    <property type="nucleotide sequence ID" value="NZ_CP073581.1"/>
</dbReference>
<dbReference type="EMBL" id="CP073581">
    <property type="protein sequence ID" value="QUJ77393.1"/>
    <property type="molecule type" value="Genomic_DNA"/>
</dbReference>
<dbReference type="PROSITE" id="PS51257">
    <property type="entry name" value="PROKAR_LIPOPROTEIN"/>
    <property type="match status" value="1"/>
</dbReference>
<keyword evidence="2" id="KW-1185">Reference proteome</keyword>
<dbReference type="AlphaFoldDB" id="A0A975JFA9"/>
<proteinExistence type="predicted"/>
<name>A0A975JFA9_9RHOB</name>
<sequence>MAAEPTRRALILGALALGGCARVERVRQPLRFTVVNDRLLLDGVITRRSARGFEGVLAQNPQIATLVFQRVEGGRHLEDVLRLGTLIRSSGLTTALRSDSVVRGGGVDLFVAGVARRMVAGAVIDPSSRADPARRAYLRAMLGSDDFYRFTLRNPAAGGIQGMSIEDITRLGLLTEPVQELN</sequence>
<dbReference type="Proteomes" id="UP000683291">
    <property type="component" value="Chromosome 1"/>
</dbReference>
<gene>
    <name evidence="1" type="ORF">KDD17_05180</name>
</gene>
<accession>A0A975JFA9</accession>